<name>A0A4U8YQ75_9BACT</name>
<sequence>MISKPLIEAIVAQYVQPLEGRHGLAHWARVLENGRLLADLTDADLAVVEHFAVFHDACRKTESFDPGHGARGAELARRLHKEGLVPLNEDQLALLTHACEAHTDGLITGDLAVRVCWDSDRLDLGRAGIRPAQGLLCTGAARDSELMQWAGERSLAGHRPDLLATEWGITLKDEIPA</sequence>
<dbReference type="RefSeq" id="WP_180142341.1">
    <property type="nucleotide sequence ID" value="NZ_CAADHO010000006.1"/>
</dbReference>
<dbReference type="Gene3D" id="1.10.3210.10">
    <property type="entry name" value="Hypothetical protein af1432"/>
    <property type="match status" value="1"/>
</dbReference>
<evidence type="ECO:0000313" key="2">
    <source>
        <dbReference type="Proteomes" id="UP000507962"/>
    </source>
</evidence>
<dbReference type="Proteomes" id="UP000507962">
    <property type="component" value="Unassembled WGS sequence"/>
</dbReference>
<accession>A0A4U8YQ75</accession>
<reference evidence="1 2" key="1">
    <citation type="submission" date="2019-03" db="EMBL/GenBank/DDBJ databases">
        <authorList>
            <person name="Nijsse B."/>
        </authorList>
    </citation>
    <scope>NUCLEOTIDE SEQUENCE [LARGE SCALE GENOMIC DNA]</scope>
    <source>
        <strain evidence="1">Desulfoluna butyratoxydans MSL71</strain>
    </source>
</reference>
<dbReference type="SUPFAM" id="SSF109604">
    <property type="entry name" value="HD-domain/PDEase-like"/>
    <property type="match status" value="1"/>
</dbReference>
<dbReference type="EMBL" id="CAADHO010000006">
    <property type="protein sequence ID" value="VFQ45587.1"/>
    <property type="molecule type" value="Genomic_DNA"/>
</dbReference>
<evidence type="ECO:0008006" key="3">
    <source>
        <dbReference type="Google" id="ProtNLM"/>
    </source>
</evidence>
<protein>
    <recommendedName>
        <fullName evidence="3">HD domain-containing protein</fullName>
    </recommendedName>
</protein>
<keyword evidence="2" id="KW-1185">Reference proteome</keyword>
<proteinExistence type="predicted"/>
<dbReference type="AlphaFoldDB" id="A0A4U8YQ75"/>
<evidence type="ECO:0000313" key="1">
    <source>
        <dbReference type="EMBL" id="VFQ45587.1"/>
    </source>
</evidence>
<organism evidence="1 2">
    <name type="scientific">Desulfoluna butyratoxydans</name>
    <dbReference type="NCBI Taxonomy" id="231438"/>
    <lineage>
        <taxon>Bacteria</taxon>
        <taxon>Pseudomonadati</taxon>
        <taxon>Thermodesulfobacteriota</taxon>
        <taxon>Desulfobacteria</taxon>
        <taxon>Desulfobacterales</taxon>
        <taxon>Desulfolunaceae</taxon>
        <taxon>Desulfoluna</taxon>
    </lineage>
</organism>
<gene>
    <name evidence="1" type="ORF">MSL71_32480</name>
</gene>